<reference evidence="6 7" key="1">
    <citation type="journal article" date="2014" name="Genome Announc.">
        <title>Complete Genome Sequence of Amino Acid-Utilizing Eubacterium acidaminophilum al-2 (DSM 3953).</title>
        <authorList>
            <person name="Poehlein A."/>
            <person name="Andreesen J.R."/>
            <person name="Daniel R."/>
        </authorList>
    </citation>
    <scope>NUCLEOTIDE SEQUENCE [LARGE SCALE GENOMIC DNA]</scope>
    <source>
        <strain evidence="6 7">DSM 3953</strain>
    </source>
</reference>
<dbReference type="InterPro" id="IPR036477">
    <property type="entry name" value="Formyl_transf_N_sf"/>
</dbReference>
<feature type="binding site" evidence="4">
    <location>
        <position position="99"/>
    </location>
    <ligand>
        <name>(6R)-10-formyltetrahydrofolate</name>
        <dbReference type="ChEBI" id="CHEBI:195366"/>
    </ligand>
</feature>
<feature type="site" description="Raises pKa of active site His" evidence="4">
    <location>
        <position position="142"/>
    </location>
</feature>
<dbReference type="SUPFAM" id="SSF53328">
    <property type="entry name" value="Formyltransferase"/>
    <property type="match status" value="1"/>
</dbReference>
<comment type="caution">
    <text evidence="4">Lacks conserved residue(s) required for the propagation of feature annotation.</text>
</comment>
<dbReference type="OrthoDB" id="9806170at2"/>
<dbReference type="RefSeq" id="WP_025435996.1">
    <property type="nucleotide sequence ID" value="NZ_CP007452.1"/>
</dbReference>
<feature type="domain" description="Formyl transferase N-terminal" evidence="5">
    <location>
        <begin position="3"/>
        <end position="179"/>
    </location>
</feature>
<sequence length="199" mass="21651">MVNIAVLVSGSGTNLQAVIDACKNGAIGSGTVKLVISNNKDAYGLERARNEGIKAVFENNEAKVLELLESEGIDLIVLAGYLKILSPEFIGRYENRIINVHPSLIPSFCGKGYYGLIVHEKAIEYGVKISGATVHFVNEEADAGPIIRQGAVPVLDSDDAVSLQKRVLEIEHKLLVEAIDLYCSKRLRIDGRRVYTDGK</sequence>
<dbReference type="Gene3D" id="3.40.50.170">
    <property type="entry name" value="Formyl transferase, N-terminal domain"/>
    <property type="match status" value="1"/>
</dbReference>
<dbReference type="EC" id="2.1.2.2" evidence="4"/>
<dbReference type="PANTHER" id="PTHR43369">
    <property type="entry name" value="PHOSPHORIBOSYLGLYCINAMIDE FORMYLTRANSFERASE"/>
    <property type="match status" value="1"/>
</dbReference>
<dbReference type="CDD" id="cd08645">
    <property type="entry name" value="FMT_core_GART"/>
    <property type="match status" value="1"/>
</dbReference>
<dbReference type="PATRIC" id="fig|1286171.3.peg.1697"/>
<comment type="pathway">
    <text evidence="1 4">Purine metabolism; IMP biosynthesis via de novo pathway; N(2)-formyl-N(1)-(5-phospho-D-ribosyl)glycinamide from N(1)-(5-phospho-D-ribosyl)glycinamide (10-formyl THF route): step 1/1.</text>
</comment>
<dbReference type="Proteomes" id="UP000019591">
    <property type="component" value="Chromosome"/>
</dbReference>
<protein>
    <recommendedName>
        <fullName evidence="4">Phosphoribosylglycinamide formyltransferase</fullName>
        <ecNumber evidence="4">2.1.2.2</ecNumber>
    </recommendedName>
    <alternativeName>
        <fullName evidence="4">5'-phosphoribosylglycinamide transformylase</fullName>
    </alternativeName>
    <alternativeName>
        <fullName evidence="4">GAR transformylase</fullName>
        <shortName evidence="4">GART</shortName>
    </alternativeName>
</protein>
<gene>
    <name evidence="4 6" type="primary">purN</name>
    <name evidence="6" type="ORF">EAL2_c17380</name>
</gene>
<dbReference type="HAMAP" id="MF_01930">
    <property type="entry name" value="PurN"/>
    <property type="match status" value="1"/>
</dbReference>
<comment type="function">
    <text evidence="4">Catalyzes the transfer of a formyl group from 10-formyltetrahydrofolate to 5-phospho-ribosyl-glycinamide (GAR), producing 5-phospho-ribosyl-N-formylglycinamide (FGAR) and tetrahydrofolate.</text>
</comment>
<comment type="catalytic activity">
    <reaction evidence="4">
        <text>N(1)-(5-phospho-beta-D-ribosyl)glycinamide + (6R)-10-formyltetrahydrofolate = N(2)-formyl-N(1)-(5-phospho-beta-D-ribosyl)glycinamide + (6S)-5,6,7,8-tetrahydrofolate + H(+)</text>
        <dbReference type="Rhea" id="RHEA:15053"/>
        <dbReference type="ChEBI" id="CHEBI:15378"/>
        <dbReference type="ChEBI" id="CHEBI:57453"/>
        <dbReference type="ChEBI" id="CHEBI:143788"/>
        <dbReference type="ChEBI" id="CHEBI:147286"/>
        <dbReference type="ChEBI" id="CHEBI:195366"/>
        <dbReference type="EC" id="2.1.2.2"/>
    </reaction>
</comment>
<comment type="similarity">
    <text evidence="4">Belongs to the GART family.</text>
</comment>
<dbReference type="UniPathway" id="UPA00074">
    <property type="reaction ID" value="UER00126"/>
</dbReference>
<evidence type="ECO:0000256" key="1">
    <source>
        <dbReference type="ARBA" id="ARBA00005054"/>
    </source>
</evidence>
<evidence type="ECO:0000256" key="4">
    <source>
        <dbReference type="HAMAP-Rule" id="MF_01930"/>
    </source>
</evidence>
<dbReference type="HOGENOM" id="CLU_038395_1_3_9"/>
<dbReference type="EMBL" id="CP007452">
    <property type="protein sequence ID" value="AHM57033.1"/>
    <property type="molecule type" value="Genomic_DNA"/>
</dbReference>
<name>W8TGS2_PEPAC</name>
<dbReference type="STRING" id="1286171.EAL2_c17380"/>
<accession>W8TGS2</accession>
<keyword evidence="2 4" id="KW-0808">Transferase</keyword>
<feature type="active site" description="Proton donor" evidence="4">
    <location>
        <position position="101"/>
    </location>
</feature>
<evidence type="ECO:0000256" key="2">
    <source>
        <dbReference type="ARBA" id="ARBA00022679"/>
    </source>
</evidence>
<dbReference type="GO" id="GO:0004644">
    <property type="term" value="F:phosphoribosylglycinamide formyltransferase activity"/>
    <property type="evidence" value="ECO:0007669"/>
    <property type="project" value="UniProtKB-UniRule"/>
</dbReference>
<dbReference type="PANTHER" id="PTHR43369:SF2">
    <property type="entry name" value="PHOSPHORIBOSYLGLYCINAMIDE FORMYLTRANSFERASE"/>
    <property type="match status" value="1"/>
</dbReference>
<evidence type="ECO:0000256" key="3">
    <source>
        <dbReference type="ARBA" id="ARBA00022755"/>
    </source>
</evidence>
<keyword evidence="7" id="KW-1185">Reference proteome</keyword>
<dbReference type="KEGG" id="eac:EAL2_c17380"/>
<evidence type="ECO:0000259" key="5">
    <source>
        <dbReference type="Pfam" id="PF00551"/>
    </source>
</evidence>
<keyword evidence="3 4" id="KW-0658">Purine biosynthesis</keyword>
<dbReference type="InterPro" id="IPR002376">
    <property type="entry name" value="Formyl_transf_N"/>
</dbReference>
<dbReference type="GO" id="GO:0006189">
    <property type="term" value="P:'de novo' IMP biosynthetic process"/>
    <property type="evidence" value="ECO:0007669"/>
    <property type="project" value="UniProtKB-UniRule"/>
</dbReference>
<dbReference type="InterPro" id="IPR004607">
    <property type="entry name" value="GART"/>
</dbReference>
<dbReference type="eggNOG" id="COG0299">
    <property type="taxonomic scope" value="Bacteria"/>
</dbReference>
<organism evidence="6 7">
    <name type="scientific">Peptoclostridium acidaminophilum DSM 3953</name>
    <dbReference type="NCBI Taxonomy" id="1286171"/>
    <lineage>
        <taxon>Bacteria</taxon>
        <taxon>Bacillati</taxon>
        <taxon>Bacillota</taxon>
        <taxon>Clostridia</taxon>
        <taxon>Peptostreptococcales</taxon>
        <taxon>Peptoclostridiaceae</taxon>
        <taxon>Peptoclostridium</taxon>
    </lineage>
</organism>
<dbReference type="AlphaFoldDB" id="W8TGS2"/>
<evidence type="ECO:0000313" key="6">
    <source>
        <dbReference type="EMBL" id="AHM57033.1"/>
    </source>
</evidence>
<feature type="binding site" evidence="4">
    <location>
        <begin position="82"/>
        <end position="85"/>
    </location>
    <ligand>
        <name>(6R)-10-formyltetrahydrofolate</name>
        <dbReference type="ChEBI" id="CHEBI:195366"/>
    </ligand>
</feature>
<dbReference type="GO" id="GO:0005829">
    <property type="term" value="C:cytosol"/>
    <property type="evidence" value="ECO:0007669"/>
    <property type="project" value="TreeGrafter"/>
</dbReference>
<dbReference type="NCBIfam" id="TIGR00639">
    <property type="entry name" value="PurN"/>
    <property type="match status" value="1"/>
</dbReference>
<proteinExistence type="inferred from homology"/>
<feature type="binding site" evidence="4">
    <location>
        <begin position="12"/>
        <end position="14"/>
    </location>
    <ligand>
        <name>N(1)-(5-phospho-beta-D-ribosyl)glycinamide</name>
        <dbReference type="ChEBI" id="CHEBI:143788"/>
    </ligand>
</feature>
<dbReference type="Pfam" id="PF00551">
    <property type="entry name" value="Formyl_trans_N"/>
    <property type="match status" value="1"/>
</dbReference>
<evidence type="ECO:0000313" key="7">
    <source>
        <dbReference type="Proteomes" id="UP000019591"/>
    </source>
</evidence>